<keyword evidence="2" id="KW-1185">Reference proteome</keyword>
<gene>
    <name evidence="1" type="ORF">LTR37_016302</name>
</gene>
<name>A0ACC3MP91_9PEZI</name>
<accession>A0ACC3MP91</accession>
<dbReference type="Proteomes" id="UP001281147">
    <property type="component" value="Unassembled WGS sequence"/>
</dbReference>
<evidence type="ECO:0000313" key="2">
    <source>
        <dbReference type="Proteomes" id="UP001281147"/>
    </source>
</evidence>
<sequence length="990" mass="111520">MSPPYRLWFSRTTSVKQNTSNGSFEHDSYRDRSSRAPRNPDSHTYRRHDRLTESGPRGRYSGQTLQPQRILDELDCQPPKERRSPRQPVDTGVADSIGQSRYGREQRPNTRFRTSPAELPTPLWKFRDKILKANESDLEDGVGMWKDLQTILDDQTAVASMHKLSNTRLFRDNFFKWTSNVCDQWLQDLPSKLRKSDSVIEQPSSTSSPSPLQALALSSRFNLSFRATAAKTLWLGTREVLEFHAADPEAFQSSQTQAMTTIRELMGIWNLCMARELQHQYVAPIPQNSHNSVTSPAPLTWTFLPASALVAETLRQQAQGTTNARSVDDAMHLLVGRLTEPRSWSEYGKPKRTQQYDYASAAIIILDVLQSIRSQSGGQQLVHDFQPWISLMESVIQHATDRRIPARLREEIGSAPSETIKAQCLSILERFNLDHVAEQASVHKPHDQAQAENADSHGVTADPMGAVQNQVSTPRSELQEPAAPSEGATGNERFVYLAIKRLGRAIESQDINAAEGVRKDLLNFNSRNANVQLPLALYEHLLLAFLSLRSIETSIDIWNRMIQAGHNPTRKTYTIVVRYSQHLKNVNAMEYFWNRMRQAGVQPDAHAWSARIFGLSRRGKSDYVLKALAEMGREWVSAAKTAYAEQVPASRKKGAPPVQLTDLLARYEADINGVTRPNLPVMNAAVTGLAKGDDTLIPKVIAWGRTFGIEPDVITYNVLMNMAMRRGKLEEALMLLRRMQERNIEPNGDTWVVLLSALFEGGFIDELEPQDQEARIMEFVRSLESETTAGIDSKGYALIIDRLLKRYDNPSAAQAVLTHMNSRGIEPTQYHYTILMTSYFQQTPPNFAAIESLWAHIQGSKSGYGAALGSVFYDRMIEGYAANHDSTGTAPMLSFLSRMESEGKKPSWRALECVARALAEAREWERLAQIVDALRRRMREAGVGGTTFGQRGFWEFVISTGLLRHEGISDPNQIMEENTNRDASRRLQPL</sequence>
<dbReference type="EMBL" id="JAUTXU010000193">
    <property type="protein sequence ID" value="KAK3699793.1"/>
    <property type="molecule type" value="Genomic_DNA"/>
</dbReference>
<reference evidence="1" key="1">
    <citation type="submission" date="2023-07" db="EMBL/GenBank/DDBJ databases">
        <title>Black Yeasts Isolated from many extreme environments.</title>
        <authorList>
            <person name="Coleine C."/>
            <person name="Stajich J.E."/>
            <person name="Selbmann L."/>
        </authorList>
    </citation>
    <scope>NUCLEOTIDE SEQUENCE</scope>
    <source>
        <strain evidence="1">CCFEE 5714</strain>
    </source>
</reference>
<comment type="caution">
    <text evidence="1">The sequence shown here is derived from an EMBL/GenBank/DDBJ whole genome shotgun (WGS) entry which is preliminary data.</text>
</comment>
<proteinExistence type="predicted"/>
<protein>
    <submittedName>
        <fullName evidence="1">Uncharacterized protein</fullName>
    </submittedName>
</protein>
<evidence type="ECO:0000313" key="1">
    <source>
        <dbReference type="EMBL" id="KAK3699793.1"/>
    </source>
</evidence>
<organism evidence="1 2">
    <name type="scientific">Vermiconidia calcicola</name>
    <dbReference type="NCBI Taxonomy" id="1690605"/>
    <lineage>
        <taxon>Eukaryota</taxon>
        <taxon>Fungi</taxon>
        <taxon>Dikarya</taxon>
        <taxon>Ascomycota</taxon>
        <taxon>Pezizomycotina</taxon>
        <taxon>Dothideomycetes</taxon>
        <taxon>Dothideomycetidae</taxon>
        <taxon>Mycosphaerellales</taxon>
        <taxon>Extremaceae</taxon>
        <taxon>Vermiconidia</taxon>
    </lineage>
</organism>